<evidence type="ECO:0000256" key="1">
    <source>
        <dbReference type="SAM" id="MobiDB-lite"/>
    </source>
</evidence>
<name>A0A0N7KNM0_ORYSJ</name>
<protein>
    <submittedName>
        <fullName evidence="3">Os07g0544450 protein</fullName>
    </submittedName>
</protein>
<reference evidence="5" key="1">
    <citation type="journal article" date="2005" name="Nature">
        <title>The map-based sequence of the rice genome.</title>
        <authorList>
            <consortium name="International rice genome sequencing project (IRGSP)"/>
            <person name="Matsumoto T."/>
            <person name="Wu J."/>
            <person name="Kanamori H."/>
            <person name="Katayose Y."/>
            <person name="Fujisawa M."/>
            <person name="Namiki N."/>
            <person name="Mizuno H."/>
            <person name="Yamamoto K."/>
            <person name="Antonio B.A."/>
            <person name="Baba T."/>
            <person name="Sakata K."/>
            <person name="Nagamura Y."/>
            <person name="Aoki H."/>
            <person name="Arikawa K."/>
            <person name="Arita K."/>
            <person name="Bito T."/>
            <person name="Chiden Y."/>
            <person name="Fujitsuka N."/>
            <person name="Fukunaka R."/>
            <person name="Hamada M."/>
            <person name="Harada C."/>
            <person name="Hayashi A."/>
            <person name="Hijishita S."/>
            <person name="Honda M."/>
            <person name="Hosokawa S."/>
            <person name="Ichikawa Y."/>
            <person name="Idonuma A."/>
            <person name="Iijima M."/>
            <person name="Ikeda M."/>
            <person name="Ikeno M."/>
            <person name="Ito K."/>
            <person name="Ito S."/>
            <person name="Ito T."/>
            <person name="Ito Y."/>
            <person name="Ito Y."/>
            <person name="Iwabuchi A."/>
            <person name="Kamiya K."/>
            <person name="Karasawa W."/>
            <person name="Kurita K."/>
            <person name="Katagiri S."/>
            <person name="Kikuta A."/>
            <person name="Kobayashi H."/>
            <person name="Kobayashi N."/>
            <person name="Machita K."/>
            <person name="Maehara T."/>
            <person name="Masukawa M."/>
            <person name="Mizubayashi T."/>
            <person name="Mukai Y."/>
            <person name="Nagasaki H."/>
            <person name="Nagata Y."/>
            <person name="Naito S."/>
            <person name="Nakashima M."/>
            <person name="Nakama Y."/>
            <person name="Nakamichi Y."/>
            <person name="Nakamura M."/>
            <person name="Meguro A."/>
            <person name="Negishi M."/>
            <person name="Ohta I."/>
            <person name="Ohta T."/>
            <person name="Okamoto M."/>
            <person name="Ono N."/>
            <person name="Saji S."/>
            <person name="Sakaguchi M."/>
            <person name="Sakai K."/>
            <person name="Shibata M."/>
            <person name="Shimokawa T."/>
            <person name="Song J."/>
            <person name="Takazaki Y."/>
            <person name="Terasawa K."/>
            <person name="Tsugane M."/>
            <person name="Tsuji K."/>
            <person name="Ueda S."/>
            <person name="Waki K."/>
            <person name="Yamagata H."/>
            <person name="Yamamoto M."/>
            <person name="Yamamoto S."/>
            <person name="Yamane H."/>
            <person name="Yoshiki S."/>
            <person name="Yoshihara R."/>
            <person name="Yukawa K."/>
            <person name="Zhong H."/>
            <person name="Yano M."/>
            <person name="Yuan Q."/>
            <person name="Ouyang S."/>
            <person name="Liu J."/>
            <person name="Jones K.M."/>
            <person name="Gansberger K."/>
            <person name="Moffat K."/>
            <person name="Hill J."/>
            <person name="Bera J."/>
            <person name="Fadrosh D."/>
            <person name="Jin S."/>
            <person name="Johri S."/>
            <person name="Kim M."/>
            <person name="Overton L."/>
            <person name="Reardon M."/>
            <person name="Tsitrin T."/>
            <person name="Vuong H."/>
            <person name="Weaver B."/>
            <person name="Ciecko A."/>
            <person name="Tallon L."/>
            <person name="Jackson J."/>
            <person name="Pai G."/>
            <person name="Aken S.V."/>
            <person name="Utterback T."/>
            <person name="Reidmuller S."/>
            <person name="Feldblyum T."/>
            <person name="Hsiao J."/>
            <person name="Zismann V."/>
            <person name="Iobst S."/>
            <person name="de Vazeille A.R."/>
            <person name="Buell C.R."/>
            <person name="Ying K."/>
            <person name="Li Y."/>
            <person name="Lu T."/>
            <person name="Huang Y."/>
            <person name="Zhao Q."/>
            <person name="Feng Q."/>
            <person name="Zhang L."/>
            <person name="Zhu J."/>
            <person name="Weng Q."/>
            <person name="Mu J."/>
            <person name="Lu Y."/>
            <person name="Fan D."/>
            <person name="Liu Y."/>
            <person name="Guan J."/>
            <person name="Zhang Y."/>
            <person name="Yu S."/>
            <person name="Liu X."/>
            <person name="Zhang Y."/>
            <person name="Hong G."/>
            <person name="Han B."/>
            <person name="Choisne N."/>
            <person name="Demange N."/>
            <person name="Orjeda G."/>
            <person name="Samain S."/>
            <person name="Cattolico L."/>
            <person name="Pelletier E."/>
            <person name="Couloux A."/>
            <person name="Segurens B."/>
            <person name="Wincker P."/>
            <person name="D'Hont A."/>
            <person name="Scarpelli C."/>
            <person name="Weissenbach J."/>
            <person name="Salanoubat M."/>
            <person name="Quetier F."/>
            <person name="Yu Y."/>
            <person name="Kim H.R."/>
            <person name="Rambo T."/>
            <person name="Currie J."/>
            <person name="Collura K."/>
            <person name="Luo M."/>
            <person name="Yang T."/>
            <person name="Ammiraju J.S.S."/>
            <person name="Engler F."/>
            <person name="Soderlund C."/>
            <person name="Wing R.A."/>
            <person name="Palmer L.E."/>
            <person name="de la Bastide M."/>
            <person name="Spiegel L."/>
            <person name="Nascimento L."/>
            <person name="Zutavern T."/>
            <person name="O'Shaughnessy A."/>
            <person name="Dike S."/>
            <person name="Dedhia N."/>
            <person name="Preston R."/>
            <person name="Balija V."/>
            <person name="McCombie W.R."/>
            <person name="Chow T."/>
            <person name="Chen H."/>
            <person name="Chung M."/>
            <person name="Chen C."/>
            <person name="Shaw J."/>
            <person name="Wu H."/>
            <person name="Hsiao K."/>
            <person name="Chao Y."/>
            <person name="Chu M."/>
            <person name="Cheng C."/>
            <person name="Hour A."/>
            <person name="Lee P."/>
            <person name="Lin S."/>
            <person name="Lin Y."/>
            <person name="Liou J."/>
            <person name="Liu S."/>
            <person name="Hsing Y."/>
            <person name="Raghuvanshi S."/>
            <person name="Mohanty A."/>
            <person name="Bharti A.K."/>
            <person name="Gaur A."/>
            <person name="Gupta V."/>
            <person name="Kumar D."/>
            <person name="Ravi V."/>
            <person name="Vij S."/>
            <person name="Kapur A."/>
            <person name="Khurana P."/>
            <person name="Khurana P."/>
            <person name="Khurana J.P."/>
            <person name="Tyagi A.K."/>
            <person name="Gaikwad K."/>
            <person name="Singh A."/>
            <person name="Dalal V."/>
            <person name="Srivastava S."/>
            <person name="Dixit A."/>
            <person name="Pal A.K."/>
            <person name="Ghazi I.A."/>
            <person name="Yadav M."/>
            <person name="Pandit A."/>
            <person name="Bhargava A."/>
            <person name="Sureshbabu K."/>
            <person name="Batra K."/>
            <person name="Sharma T.R."/>
            <person name="Mohapatra T."/>
            <person name="Singh N.K."/>
            <person name="Messing J."/>
            <person name="Nelson A.B."/>
            <person name="Fuks G."/>
            <person name="Kavchok S."/>
            <person name="Keizer G."/>
            <person name="Linton E."/>
            <person name="Llaca V."/>
            <person name="Song R."/>
            <person name="Tanyolac B."/>
            <person name="Young S."/>
            <person name="Ho-Il K."/>
            <person name="Hahn J.H."/>
            <person name="Sangsakoo G."/>
            <person name="Vanavichit A."/>
            <person name="de Mattos Luiz.A.T."/>
            <person name="Zimmer P.D."/>
            <person name="Malone G."/>
            <person name="Dellagostin O."/>
            <person name="de Oliveira A.C."/>
            <person name="Bevan M."/>
            <person name="Bancroft I."/>
            <person name="Minx P."/>
            <person name="Cordum H."/>
            <person name="Wilson R."/>
            <person name="Cheng Z."/>
            <person name="Jin W."/>
            <person name="Jiang J."/>
            <person name="Leong S.A."/>
            <person name="Iwama H."/>
            <person name="Gojobori T."/>
            <person name="Itoh T."/>
            <person name="Niimura Y."/>
            <person name="Fujii Y."/>
            <person name="Habara T."/>
            <person name="Sakai H."/>
            <person name="Sato Y."/>
            <person name="Wilson G."/>
            <person name="Kumar K."/>
            <person name="McCouch S."/>
            <person name="Juretic N."/>
            <person name="Hoen D."/>
            <person name="Wright S."/>
            <person name="Bruskiewich R."/>
            <person name="Bureau T."/>
            <person name="Miyao A."/>
            <person name="Hirochika H."/>
            <person name="Nishikawa T."/>
            <person name="Kadowaki K."/>
            <person name="Sugiura M."/>
            <person name="Burr B."/>
            <person name="Sasaki T."/>
        </authorList>
    </citation>
    <scope>NUCLEOTIDE SEQUENCE [LARGE SCALE GENOMIC DNA]</scope>
    <source>
        <strain evidence="5">cv. Nipponbare</strain>
    </source>
</reference>
<dbReference type="EMBL" id="CM000144">
    <property type="protein sequence ID" value="EAZ40181.1"/>
    <property type="molecule type" value="Genomic_DNA"/>
</dbReference>
<reference evidence="3" key="4">
    <citation type="journal article" date="2013" name="Plant Cell Physiol.">
        <title>Rice Annotation Project Database (RAP-DB): an integrative and interactive database for rice genomics.</title>
        <authorList>
            <person name="Sakai H."/>
            <person name="Lee S.S."/>
            <person name="Tanaka T."/>
            <person name="Numa H."/>
            <person name="Kim J."/>
            <person name="Kawahara Y."/>
            <person name="Wakimoto H."/>
            <person name="Yang C.C."/>
            <person name="Iwamoto M."/>
            <person name="Abe T."/>
            <person name="Yamada Y."/>
            <person name="Muto A."/>
            <person name="Inokuchi H."/>
            <person name="Ikemura T."/>
            <person name="Matsumoto T."/>
            <person name="Sasaki T."/>
            <person name="Itoh T."/>
        </authorList>
    </citation>
    <scope>NUCLEOTIDE SEQUENCE</scope>
</reference>
<evidence type="ECO:0000313" key="5">
    <source>
        <dbReference type="Proteomes" id="UP000059680"/>
    </source>
</evidence>
<reference evidence="3" key="6">
    <citation type="submission" date="2015-10" db="EMBL/GenBank/DDBJ databases">
        <authorList>
            <person name="Sakai H."/>
            <person name="Kawahara Y."/>
            <person name="Matsumoto T."/>
            <person name="Buell C.R."/>
            <person name="Itoh T."/>
        </authorList>
    </citation>
    <scope>NUCLEOTIDE SEQUENCE</scope>
</reference>
<proteinExistence type="predicted"/>
<keyword evidence="2" id="KW-0812">Transmembrane</keyword>
<keyword evidence="2" id="KW-0472">Membrane</keyword>
<gene>
    <name evidence="3" type="ordered locus">Os07g0544450</name>
    <name evidence="4" type="ORF">OsJ_24626</name>
    <name evidence="3" type="ORF">OSNPB_070544450</name>
</gene>
<evidence type="ECO:0000256" key="2">
    <source>
        <dbReference type="SAM" id="Phobius"/>
    </source>
</evidence>
<dbReference type="PaxDb" id="39947-Q6Z597"/>
<keyword evidence="2" id="KW-1133">Transmembrane helix</keyword>
<accession>Q6Z597</accession>
<dbReference type="EMBL" id="AP014963">
    <property type="protein sequence ID" value="BAT01994.1"/>
    <property type="molecule type" value="Genomic_DNA"/>
</dbReference>
<evidence type="ECO:0000313" key="4">
    <source>
        <dbReference type="EMBL" id="EAZ40181.1"/>
    </source>
</evidence>
<reference evidence="4" key="2">
    <citation type="journal article" date="2005" name="PLoS Biol.">
        <title>The genomes of Oryza sativa: a history of duplications.</title>
        <authorList>
            <person name="Yu J."/>
            <person name="Wang J."/>
            <person name="Lin W."/>
            <person name="Li S."/>
            <person name="Li H."/>
            <person name="Zhou J."/>
            <person name="Ni P."/>
            <person name="Dong W."/>
            <person name="Hu S."/>
            <person name="Zeng C."/>
            <person name="Zhang J."/>
            <person name="Zhang Y."/>
            <person name="Li R."/>
            <person name="Xu Z."/>
            <person name="Li S."/>
            <person name="Li X."/>
            <person name="Zheng H."/>
            <person name="Cong L."/>
            <person name="Lin L."/>
            <person name="Yin J."/>
            <person name="Geng J."/>
            <person name="Li G."/>
            <person name="Shi J."/>
            <person name="Liu J."/>
            <person name="Lv H."/>
            <person name="Li J."/>
            <person name="Wang J."/>
            <person name="Deng Y."/>
            <person name="Ran L."/>
            <person name="Shi X."/>
            <person name="Wang X."/>
            <person name="Wu Q."/>
            <person name="Li C."/>
            <person name="Ren X."/>
            <person name="Wang J."/>
            <person name="Wang X."/>
            <person name="Li D."/>
            <person name="Liu D."/>
            <person name="Zhang X."/>
            <person name="Ji Z."/>
            <person name="Zhao W."/>
            <person name="Sun Y."/>
            <person name="Zhang Z."/>
            <person name="Bao J."/>
            <person name="Han Y."/>
            <person name="Dong L."/>
            <person name="Ji J."/>
            <person name="Chen P."/>
            <person name="Wu S."/>
            <person name="Liu J."/>
            <person name="Xiao Y."/>
            <person name="Bu D."/>
            <person name="Tan J."/>
            <person name="Yang L."/>
            <person name="Ye C."/>
            <person name="Zhang J."/>
            <person name="Xu J."/>
            <person name="Zhou Y."/>
            <person name="Yu Y."/>
            <person name="Zhang B."/>
            <person name="Zhuang S."/>
            <person name="Wei H."/>
            <person name="Liu B."/>
            <person name="Lei M."/>
            <person name="Yu H."/>
            <person name="Li Y."/>
            <person name="Xu H."/>
            <person name="Wei S."/>
            <person name="He X."/>
            <person name="Fang L."/>
            <person name="Zhang Z."/>
            <person name="Zhang Y."/>
            <person name="Huang X."/>
            <person name="Su Z."/>
            <person name="Tong W."/>
            <person name="Li J."/>
            <person name="Tong Z."/>
            <person name="Li S."/>
            <person name="Ye J."/>
            <person name="Wang L."/>
            <person name="Fang L."/>
            <person name="Lei T."/>
            <person name="Chen C."/>
            <person name="Chen H."/>
            <person name="Xu Z."/>
            <person name="Li H."/>
            <person name="Huang H."/>
            <person name="Zhang F."/>
            <person name="Xu H."/>
            <person name="Li N."/>
            <person name="Zhao C."/>
            <person name="Li S."/>
            <person name="Dong L."/>
            <person name="Huang Y."/>
            <person name="Li L."/>
            <person name="Xi Y."/>
            <person name="Qi Q."/>
            <person name="Li W."/>
            <person name="Zhang B."/>
            <person name="Hu W."/>
            <person name="Zhang Y."/>
            <person name="Tian X."/>
            <person name="Jiao Y."/>
            <person name="Liang X."/>
            <person name="Jin J."/>
            <person name="Gao L."/>
            <person name="Zheng W."/>
            <person name="Hao B."/>
            <person name="Liu S."/>
            <person name="Wang W."/>
            <person name="Yuan L."/>
            <person name="Cao M."/>
            <person name="McDermott J."/>
            <person name="Samudrala R."/>
            <person name="Wang J."/>
            <person name="Wong G.K."/>
            <person name="Yang H."/>
        </authorList>
    </citation>
    <scope>NUCLEOTIDE SEQUENCE [LARGE SCALE GENOMIC DNA]</scope>
</reference>
<dbReference type="Proteomes" id="UP000007752">
    <property type="component" value="Chromosome 7"/>
</dbReference>
<dbReference type="Proteomes" id="UP000059680">
    <property type="component" value="Chromosome 7"/>
</dbReference>
<reference evidence="4" key="3">
    <citation type="submission" date="2008-12" db="EMBL/GenBank/DDBJ databases">
        <title>Improved gene annotation of the rice (Oryza sativa) genomes.</title>
        <authorList>
            <person name="Wang J."/>
            <person name="Li R."/>
            <person name="Fan W."/>
            <person name="Huang Q."/>
            <person name="Zhang J."/>
            <person name="Zhou Y."/>
            <person name="Hu Y."/>
            <person name="Zi S."/>
            <person name="Li J."/>
            <person name="Ni P."/>
            <person name="Zheng H."/>
            <person name="Zhang Y."/>
            <person name="Zhao M."/>
            <person name="Hao Q."/>
            <person name="McDermott J."/>
            <person name="Samudrala R."/>
            <person name="Kristiansen K."/>
            <person name="Wong G.K.-S."/>
        </authorList>
    </citation>
    <scope>NUCLEOTIDE SEQUENCE</scope>
</reference>
<organism evidence="4">
    <name type="scientific">Oryza sativa subsp. japonica</name>
    <name type="common">Rice</name>
    <dbReference type="NCBI Taxonomy" id="39947"/>
    <lineage>
        <taxon>Eukaryota</taxon>
        <taxon>Viridiplantae</taxon>
        <taxon>Streptophyta</taxon>
        <taxon>Embryophyta</taxon>
        <taxon>Tracheophyta</taxon>
        <taxon>Spermatophyta</taxon>
        <taxon>Magnoliopsida</taxon>
        <taxon>Liliopsida</taxon>
        <taxon>Poales</taxon>
        <taxon>Poaceae</taxon>
        <taxon>BOP clade</taxon>
        <taxon>Oryzoideae</taxon>
        <taxon>Oryzeae</taxon>
        <taxon>Oryzinae</taxon>
        <taxon>Oryza</taxon>
        <taxon>Oryza sativa</taxon>
    </lineage>
</organism>
<sequence>MAEASRDDVNGHGMRMAESFPRRRVRASRGLVVANLHARGPKTADPPASSSAAVDLDSQGPMVANLMLLRPVTADSSCGGHIAVITIVVTVVITIVVVVVVTVIVAGPIDVPLTPKAHQLRAWSMTAVGRSGALAVIGRYGGGRPGEGGLGGGDGDGGESARSGGKEVE</sequence>
<reference evidence="3 5" key="5">
    <citation type="journal article" date="2013" name="Rice">
        <title>Improvement of the Oryza sativa Nipponbare reference genome using next generation sequence and optical map data.</title>
        <authorList>
            <person name="Kawahara Y."/>
            <person name="de la Bastide M."/>
            <person name="Hamilton J.P."/>
            <person name="Kanamori H."/>
            <person name="McCombie W.R."/>
            <person name="Ouyang S."/>
            <person name="Schwartz D.C."/>
            <person name="Tanaka T."/>
            <person name="Wu J."/>
            <person name="Zhou S."/>
            <person name="Childs K.L."/>
            <person name="Davidson R.M."/>
            <person name="Lin H."/>
            <person name="Quesada-Ocampo L."/>
            <person name="Vaillancourt B."/>
            <person name="Sakai H."/>
            <person name="Lee S.S."/>
            <person name="Kim J."/>
            <person name="Numa H."/>
            <person name="Itoh T."/>
            <person name="Buell C.R."/>
            <person name="Matsumoto T."/>
        </authorList>
    </citation>
    <scope>NUCLEOTIDE SEQUENCE [LARGE SCALE GENOMIC DNA]</scope>
    <source>
        <strain evidence="5">cv. Nipponbare</strain>
    </source>
</reference>
<evidence type="ECO:0000313" key="3">
    <source>
        <dbReference type="EMBL" id="BAT01994.1"/>
    </source>
</evidence>
<accession>A0A0N7KNM0</accession>
<feature type="region of interest" description="Disordered" evidence="1">
    <location>
        <begin position="145"/>
        <end position="169"/>
    </location>
</feature>
<dbReference type="AlphaFoldDB" id="A0A0N7KNM0"/>
<feature type="transmembrane region" description="Helical" evidence="2">
    <location>
        <begin position="82"/>
        <end position="106"/>
    </location>
</feature>
<keyword evidence="5" id="KW-1185">Reference proteome</keyword>
<feature type="compositionally biased region" description="Gly residues" evidence="1">
    <location>
        <begin position="145"/>
        <end position="155"/>
    </location>
</feature>